<comment type="caution">
    <text evidence="2">The sequence shown here is derived from an EMBL/GenBank/DDBJ whole genome shotgun (WGS) entry which is preliminary data.</text>
</comment>
<proteinExistence type="predicted"/>
<name>A0ABP0CWK7_9PEZI</name>
<feature type="region of interest" description="Disordered" evidence="1">
    <location>
        <begin position="289"/>
        <end position="315"/>
    </location>
</feature>
<sequence length="397" mass="44049">MRRPAIDQLVYDQMFPRPKASEPSNFSGVLTRYLVFEVREEVHSFYGHLDTQEAKYPGLDYTHPIHRLRLSRWPWHRRLFRAFDALRLTPTEIAQLTKWEGTQWAKERYEKEQNIVIQDTAAEGMPDYRRVENWLDEQPRAVNDRALPSAGSHTSIVYASREGTVDECLAAHTLTTFHTQVAPPRERAVGAAAGHDEDDATGSLGSAGSGRLSDAEEVEMQSIGIQLNQRLRERVAAHNAGDTSQPLDEDWEQWLKAAIETGNLAMVARRMPLEDLPFVHSQYTSQAAQADANANANSSAGPGLASSSSDQGQTERIGAGQISGAIQGENDITYSNIIPSQILHSARQGRWDEVPEFLHEVLRLTIEADTYQEAAASPRDAPFSASSTNTTNTANTA</sequence>
<feature type="compositionally biased region" description="Low complexity" evidence="1">
    <location>
        <begin position="289"/>
        <end position="310"/>
    </location>
</feature>
<dbReference type="Proteomes" id="UP001642405">
    <property type="component" value="Unassembled WGS sequence"/>
</dbReference>
<evidence type="ECO:0000256" key="1">
    <source>
        <dbReference type="SAM" id="MobiDB-lite"/>
    </source>
</evidence>
<gene>
    <name evidence="2" type="ORF">SCUCBS95973_009634</name>
</gene>
<organism evidence="2 3">
    <name type="scientific">Sporothrix curviconia</name>
    <dbReference type="NCBI Taxonomy" id="1260050"/>
    <lineage>
        <taxon>Eukaryota</taxon>
        <taxon>Fungi</taxon>
        <taxon>Dikarya</taxon>
        <taxon>Ascomycota</taxon>
        <taxon>Pezizomycotina</taxon>
        <taxon>Sordariomycetes</taxon>
        <taxon>Sordariomycetidae</taxon>
        <taxon>Ophiostomatales</taxon>
        <taxon>Ophiostomataceae</taxon>
        <taxon>Sporothrix</taxon>
    </lineage>
</organism>
<feature type="region of interest" description="Disordered" evidence="1">
    <location>
        <begin position="373"/>
        <end position="397"/>
    </location>
</feature>
<feature type="compositionally biased region" description="Low complexity" evidence="1">
    <location>
        <begin position="201"/>
        <end position="210"/>
    </location>
</feature>
<evidence type="ECO:0000313" key="2">
    <source>
        <dbReference type="EMBL" id="CAK7236518.1"/>
    </source>
</evidence>
<dbReference type="EMBL" id="CAWUHB010000117">
    <property type="protein sequence ID" value="CAK7236518.1"/>
    <property type="molecule type" value="Genomic_DNA"/>
</dbReference>
<feature type="region of interest" description="Disordered" evidence="1">
    <location>
        <begin position="188"/>
        <end position="210"/>
    </location>
</feature>
<keyword evidence="3" id="KW-1185">Reference proteome</keyword>
<protein>
    <submittedName>
        <fullName evidence="2">Uncharacterized protein</fullName>
    </submittedName>
</protein>
<evidence type="ECO:0000313" key="3">
    <source>
        <dbReference type="Proteomes" id="UP001642405"/>
    </source>
</evidence>
<reference evidence="2 3" key="1">
    <citation type="submission" date="2024-01" db="EMBL/GenBank/DDBJ databases">
        <authorList>
            <person name="Allen C."/>
            <person name="Tagirdzhanova G."/>
        </authorList>
    </citation>
    <scope>NUCLEOTIDE SEQUENCE [LARGE SCALE GENOMIC DNA]</scope>
</reference>
<feature type="compositionally biased region" description="Low complexity" evidence="1">
    <location>
        <begin position="384"/>
        <end position="397"/>
    </location>
</feature>
<accession>A0ABP0CWK7</accession>